<dbReference type="GO" id="GO:0106408">
    <property type="term" value="F:diadenylate cyclase activity"/>
    <property type="evidence" value="ECO:0007669"/>
    <property type="project" value="UniProtKB-EC"/>
</dbReference>
<evidence type="ECO:0000256" key="5">
    <source>
        <dbReference type="ARBA" id="ARBA00022695"/>
    </source>
</evidence>
<feature type="transmembrane region" description="Helical" evidence="10">
    <location>
        <begin position="16"/>
        <end position="33"/>
    </location>
</feature>
<organism evidence="12 13">
    <name type="scientific">Desulfonauticus submarinus</name>
    <dbReference type="NCBI Taxonomy" id="206665"/>
    <lineage>
        <taxon>Bacteria</taxon>
        <taxon>Pseudomonadati</taxon>
        <taxon>Thermodesulfobacteriota</taxon>
        <taxon>Desulfovibrionia</taxon>
        <taxon>Desulfovibrionales</taxon>
        <taxon>Desulfonauticaceae</taxon>
        <taxon>Desulfonauticus</taxon>
    </lineage>
</organism>
<keyword evidence="2 10" id="KW-1003">Cell membrane</keyword>
<comment type="subunit">
    <text evidence="10">Probably a homodimer.</text>
</comment>
<dbReference type="GO" id="GO:0006171">
    <property type="term" value="P:cAMP biosynthetic process"/>
    <property type="evidence" value="ECO:0007669"/>
    <property type="project" value="InterPro"/>
</dbReference>
<dbReference type="PROSITE" id="PS51794">
    <property type="entry name" value="DAC"/>
    <property type="match status" value="1"/>
</dbReference>
<keyword evidence="4 10" id="KW-0812">Transmembrane</keyword>
<keyword evidence="7 10" id="KW-0067">ATP-binding</keyword>
<sequence>MSVISFGGITISWRDILDILIVSYLFYLIIVLVKGTRAVAVIYGLAVVIVFYFLAGEFGFYTLHWLLGNFLSYIFLVIVILFQKDIRRALAVVGAKRIFSKEKIEEKILDELVLALVKMAEKRIGAIVVLEKNIPLGDIIERGVEVKAKLSKELLLSIFYPGSPLHDGAVILRKGKIEAAGCVLPLAVGIKHRSDLGTRHRAAIGLTEECDAVSIVVSEERGTISVAIGGKLTSALDEVRLRRVVQTVLER</sequence>
<comment type="function">
    <text evidence="10">Catalyzes the condensation of 2 ATP molecules into cyclic di-AMP (c-di-AMP), a second messenger used to regulate differing processes in different bacteria.</text>
</comment>
<keyword evidence="8 10" id="KW-1133">Transmembrane helix</keyword>
<proteinExistence type="inferred from homology"/>
<evidence type="ECO:0000256" key="8">
    <source>
        <dbReference type="ARBA" id="ARBA00022989"/>
    </source>
</evidence>
<accession>A0A1H0EJ03</accession>
<dbReference type="OrthoDB" id="9807385at2"/>
<dbReference type="PANTHER" id="PTHR34185">
    <property type="entry name" value="DIADENYLATE CYCLASE"/>
    <property type="match status" value="1"/>
</dbReference>
<dbReference type="Pfam" id="PF02457">
    <property type="entry name" value="DAC"/>
    <property type="match status" value="1"/>
</dbReference>
<dbReference type="PANTHER" id="PTHR34185:SF1">
    <property type="entry name" value="DIADENYLATE CYCLASE"/>
    <property type="match status" value="1"/>
</dbReference>
<keyword evidence="3 10" id="KW-0808">Transferase</keyword>
<dbReference type="Pfam" id="PF19293">
    <property type="entry name" value="CdaA_N"/>
    <property type="match status" value="1"/>
</dbReference>
<dbReference type="Proteomes" id="UP000199602">
    <property type="component" value="Unassembled WGS sequence"/>
</dbReference>
<evidence type="ECO:0000256" key="1">
    <source>
        <dbReference type="ARBA" id="ARBA00000877"/>
    </source>
</evidence>
<feature type="transmembrane region" description="Helical" evidence="10">
    <location>
        <begin position="61"/>
        <end position="82"/>
    </location>
</feature>
<evidence type="ECO:0000256" key="7">
    <source>
        <dbReference type="ARBA" id="ARBA00022840"/>
    </source>
</evidence>
<evidence type="ECO:0000256" key="6">
    <source>
        <dbReference type="ARBA" id="ARBA00022741"/>
    </source>
</evidence>
<dbReference type="GO" id="GO:0005524">
    <property type="term" value="F:ATP binding"/>
    <property type="evidence" value="ECO:0007669"/>
    <property type="project" value="UniProtKB-UniRule"/>
</dbReference>
<dbReference type="InterPro" id="IPR045585">
    <property type="entry name" value="CdaA_N"/>
</dbReference>
<keyword evidence="6 10" id="KW-0547">Nucleotide-binding</keyword>
<dbReference type="NCBIfam" id="TIGR00159">
    <property type="entry name" value="diadenylate cyclase CdaA"/>
    <property type="match status" value="1"/>
</dbReference>
<dbReference type="SUPFAM" id="SSF143597">
    <property type="entry name" value="YojJ-like"/>
    <property type="match status" value="1"/>
</dbReference>
<evidence type="ECO:0000313" key="12">
    <source>
        <dbReference type="EMBL" id="SDN82290.1"/>
    </source>
</evidence>
<dbReference type="AlphaFoldDB" id="A0A1H0EJ03"/>
<dbReference type="EMBL" id="FNIN01000008">
    <property type="protein sequence ID" value="SDN82290.1"/>
    <property type="molecule type" value="Genomic_DNA"/>
</dbReference>
<keyword evidence="9 10" id="KW-0472">Membrane</keyword>
<dbReference type="InterPro" id="IPR036888">
    <property type="entry name" value="DNA_integrity_DisA_N_sf"/>
</dbReference>
<evidence type="ECO:0000256" key="9">
    <source>
        <dbReference type="ARBA" id="ARBA00023136"/>
    </source>
</evidence>
<feature type="transmembrane region" description="Helical" evidence="10">
    <location>
        <begin position="38"/>
        <end position="55"/>
    </location>
</feature>
<evidence type="ECO:0000259" key="11">
    <source>
        <dbReference type="PROSITE" id="PS51794"/>
    </source>
</evidence>
<dbReference type="Gene3D" id="3.40.1700.10">
    <property type="entry name" value="DNA integrity scanning protein, DisA, N-terminal domain"/>
    <property type="match status" value="1"/>
</dbReference>
<comment type="similarity">
    <text evidence="10">Belongs to the adenylate cyclase family. DacA/CdaA subfamily.</text>
</comment>
<gene>
    <name evidence="10" type="primary">dacA</name>
    <name evidence="12" type="ORF">SAMN04488516_1087</name>
</gene>
<dbReference type="InterPro" id="IPR003390">
    <property type="entry name" value="DNA_integrity_scan_DisA_N"/>
</dbReference>
<reference evidence="12 13" key="1">
    <citation type="submission" date="2016-10" db="EMBL/GenBank/DDBJ databases">
        <authorList>
            <person name="de Groot N.N."/>
        </authorList>
    </citation>
    <scope>NUCLEOTIDE SEQUENCE [LARGE SCALE GENOMIC DNA]</scope>
    <source>
        <strain evidence="12 13">DSM 15269</strain>
    </source>
</reference>
<evidence type="ECO:0000256" key="10">
    <source>
        <dbReference type="HAMAP-Rule" id="MF_01499"/>
    </source>
</evidence>
<dbReference type="HAMAP" id="MF_01499">
    <property type="entry name" value="DacA"/>
    <property type="match status" value="1"/>
</dbReference>
<evidence type="ECO:0000256" key="3">
    <source>
        <dbReference type="ARBA" id="ARBA00022679"/>
    </source>
</evidence>
<dbReference type="InterPro" id="IPR014046">
    <property type="entry name" value="C-di-AMP_synthase"/>
</dbReference>
<dbReference type="InterPro" id="IPR050338">
    <property type="entry name" value="DisA"/>
</dbReference>
<evidence type="ECO:0000256" key="2">
    <source>
        <dbReference type="ARBA" id="ARBA00022475"/>
    </source>
</evidence>
<keyword evidence="5 10" id="KW-0548">Nucleotidyltransferase</keyword>
<dbReference type="RefSeq" id="WP_092065605.1">
    <property type="nucleotide sequence ID" value="NZ_FNIN01000008.1"/>
</dbReference>
<dbReference type="InterPro" id="IPR034701">
    <property type="entry name" value="CdaA"/>
</dbReference>
<feature type="domain" description="DAC" evidence="11">
    <location>
        <begin position="83"/>
        <end position="238"/>
    </location>
</feature>
<dbReference type="STRING" id="206665.SAMN04488516_1087"/>
<evidence type="ECO:0000256" key="4">
    <source>
        <dbReference type="ARBA" id="ARBA00022692"/>
    </source>
</evidence>
<name>A0A1H0EJ03_9BACT</name>
<dbReference type="EC" id="2.7.7.85" evidence="10"/>
<dbReference type="GO" id="GO:0004016">
    <property type="term" value="F:adenylate cyclase activity"/>
    <property type="evidence" value="ECO:0007669"/>
    <property type="project" value="UniProtKB-UniRule"/>
</dbReference>
<dbReference type="FunFam" id="3.40.1700.10:FF:000002">
    <property type="entry name" value="Diadenylate cyclase"/>
    <property type="match status" value="1"/>
</dbReference>
<comment type="caution">
    <text evidence="10">Lacks conserved residue(s) required for the propagation of feature annotation.</text>
</comment>
<keyword evidence="13" id="KW-1185">Reference proteome</keyword>
<evidence type="ECO:0000313" key="13">
    <source>
        <dbReference type="Proteomes" id="UP000199602"/>
    </source>
</evidence>
<protein>
    <recommendedName>
        <fullName evidence="10">Diadenylate cyclase</fullName>
        <shortName evidence="10">DAC</shortName>
        <ecNumber evidence="10">2.7.7.85</ecNumber>
    </recommendedName>
    <alternativeName>
        <fullName evidence="10">Cyclic-di-AMP synthase</fullName>
        <shortName evidence="10">c-di-AMP synthase</shortName>
    </alternativeName>
</protein>
<dbReference type="PIRSF" id="PIRSF004793">
    <property type="entry name" value="UCP004793"/>
    <property type="match status" value="1"/>
</dbReference>
<comment type="catalytic activity">
    <reaction evidence="1 10">
        <text>2 ATP = 3',3'-c-di-AMP + 2 diphosphate</text>
        <dbReference type="Rhea" id="RHEA:35655"/>
        <dbReference type="ChEBI" id="CHEBI:30616"/>
        <dbReference type="ChEBI" id="CHEBI:33019"/>
        <dbReference type="ChEBI" id="CHEBI:71500"/>
        <dbReference type="EC" id="2.7.7.85"/>
    </reaction>
</comment>